<dbReference type="Proteomes" id="UP000029725">
    <property type="component" value="Unassembled WGS sequence"/>
</dbReference>
<protein>
    <submittedName>
        <fullName evidence="1">Uncharacterized protein</fullName>
    </submittedName>
</protein>
<accession>A0A098VS48</accession>
<organism evidence="1 2">
    <name type="scientific">Mitosporidium daphniae</name>
    <dbReference type="NCBI Taxonomy" id="1485682"/>
    <lineage>
        <taxon>Eukaryota</taxon>
        <taxon>Fungi</taxon>
        <taxon>Fungi incertae sedis</taxon>
        <taxon>Microsporidia</taxon>
        <taxon>Mitosporidium</taxon>
    </lineage>
</organism>
<evidence type="ECO:0000313" key="2">
    <source>
        <dbReference type="Proteomes" id="UP000029725"/>
    </source>
</evidence>
<dbReference type="EMBL" id="JMKJ01000573">
    <property type="protein sequence ID" value="KGG50566.1"/>
    <property type="molecule type" value="Genomic_DNA"/>
</dbReference>
<name>A0A098VS48_9MICR</name>
<dbReference type="VEuPathDB" id="MicrosporidiaDB:DI09_64p20"/>
<dbReference type="GeneID" id="25260542"/>
<gene>
    <name evidence="1" type="ORF">DI09_64p20</name>
</gene>
<comment type="caution">
    <text evidence="1">The sequence shown here is derived from an EMBL/GenBank/DDBJ whole genome shotgun (WGS) entry which is preliminary data.</text>
</comment>
<dbReference type="HOGENOM" id="CLU_2004454_0_0_1"/>
<evidence type="ECO:0000313" key="1">
    <source>
        <dbReference type="EMBL" id="KGG50566.1"/>
    </source>
</evidence>
<keyword evidence="2" id="KW-1185">Reference proteome</keyword>
<dbReference type="AlphaFoldDB" id="A0A098VS48"/>
<reference evidence="1 2" key="1">
    <citation type="submission" date="2014-04" db="EMBL/GenBank/DDBJ databases">
        <title>A new species of microsporidia sheds light on the evolution of extreme parasitism.</title>
        <authorList>
            <person name="Haag K.L."/>
            <person name="James T.Y."/>
            <person name="Larsson R."/>
            <person name="Schaer T.M."/>
            <person name="Refardt D."/>
            <person name="Pombert J.-F."/>
            <person name="Ebert D."/>
        </authorList>
    </citation>
    <scope>NUCLEOTIDE SEQUENCE [LARGE SCALE GENOMIC DNA]</scope>
    <source>
        <strain evidence="1 2">UGP3</strain>
        <tissue evidence="1">Spores</tissue>
    </source>
</reference>
<dbReference type="RefSeq" id="XP_013237005.1">
    <property type="nucleotide sequence ID" value="XM_013381551.1"/>
</dbReference>
<proteinExistence type="predicted"/>
<sequence>MQPPNRNPRNQPQLMATLMAPLAAITLGGRHLSRMSSSKMSDVVFLMPSVKDEARSNMPTTGFVTAPTIPLPMPFMSPGIPECLAPSMGLSTIPVMPEAIDVTKDFAPVVMPKSYVLAASFGRT</sequence>